<reference evidence="2" key="1">
    <citation type="submission" date="2022-04" db="EMBL/GenBank/DDBJ databases">
        <title>A functionally conserved STORR gene fusion in Papaver species that diverged 16.8 million years ago.</title>
        <authorList>
            <person name="Catania T."/>
        </authorList>
    </citation>
    <scope>NUCLEOTIDE SEQUENCE</scope>
    <source>
        <strain evidence="2">S-188037</strain>
    </source>
</reference>
<accession>A0AAD4T8D7</accession>
<dbReference type="PANTHER" id="PTHR13238">
    <property type="entry name" value="PROTEIN C21ORF59"/>
    <property type="match status" value="1"/>
</dbReference>
<dbReference type="Pfam" id="PF11069">
    <property type="entry name" value="CFAP298"/>
    <property type="match status" value="1"/>
</dbReference>
<organism evidence="2 3">
    <name type="scientific">Papaver atlanticum</name>
    <dbReference type="NCBI Taxonomy" id="357466"/>
    <lineage>
        <taxon>Eukaryota</taxon>
        <taxon>Viridiplantae</taxon>
        <taxon>Streptophyta</taxon>
        <taxon>Embryophyta</taxon>
        <taxon>Tracheophyta</taxon>
        <taxon>Spermatophyta</taxon>
        <taxon>Magnoliopsida</taxon>
        <taxon>Ranunculales</taxon>
        <taxon>Papaveraceae</taxon>
        <taxon>Papaveroideae</taxon>
        <taxon>Papaver</taxon>
    </lineage>
</organism>
<dbReference type="PANTHER" id="PTHR13238:SF0">
    <property type="entry name" value="CILIA- AND FLAGELLA-ASSOCIATED PROTEIN 298"/>
    <property type="match status" value="1"/>
</dbReference>
<evidence type="ECO:0000313" key="3">
    <source>
        <dbReference type="Proteomes" id="UP001202328"/>
    </source>
</evidence>
<dbReference type="InterPro" id="IPR021298">
    <property type="entry name" value="CFAP298"/>
</dbReference>
<proteinExistence type="inferred from homology"/>
<name>A0AAD4T8D7_9MAGN</name>
<protein>
    <submittedName>
        <fullName evidence="2">Uncharacterized protein</fullName>
    </submittedName>
</protein>
<dbReference type="Proteomes" id="UP001202328">
    <property type="component" value="Unassembled WGS sequence"/>
</dbReference>
<dbReference type="EMBL" id="JAJJMB010004716">
    <property type="protein sequence ID" value="KAI3942186.1"/>
    <property type="molecule type" value="Genomic_DNA"/>
</dbReference>
<keyword evidence="3" id="KW-1185">Reference proteome</keyword>
<sequence length="186" mass="21622">MVVIQVKDTEEKQQFVYECECSKHVEDIAKDVTEIYNLISKIQYLNFTFQQQQCLIQAGWHDDVSRSLTRALSEAQAYASKEIALNKRPLSPHVLRDHIQTIERVILTSQLMDFSESNQLQKLYSDMELLQEDTTKLWWAEKELLRSKRLCDYVGKNEKTKILIKLEKPSLGSARQSGSTGQRLQL</sequence>
<evidence type="ECO:0000313" key="2">
    <source>
        <dbReference type="EMBL" id="KAI3942186.1"/>
    </source>
</evidence>
<evidence type="ECO:0000256" key="1">
    <source>
        <dbReference type="ARBA" id="ARBA00009619"/>
    </source>
</evidence>
<comment type="similarity">
    <text evidence="1">Belongs to the CFAP298 family.</text>
</comment>
<gene>
    <name evidence="2" type="ORF">MKW98_003785</name>
</gene>
<comment type="caution">
    <text evidence="2">The sequence shown here is derived from an EMBL/GenBank/DDBJ whole genome shotgun (WGS) entry which is preliminary data.</text>
</comment>
<dbReference type="AlphaFoldDB" id="A0AAD4T8D7"/>